<dbReference type="Pfam" id="PF01474">
    <property type="entry name" value="DAHP_synth_2"/>
    <property type="match status" value="1"/>
</dbReference>
<keyword evidence="8" id="KW-1185">Reference proteome</keyword>
<dbReference type="Proteomes" id="UP001221757">
    <property type="component" value="Unassembled WGS sequence"/>
</dbReference>
<name>A0AAD7GDJ3_MYCRO</name>
<evidence type="ECO:0000256" key="6">
    <source>
        <dbReference type="SAM" id="MobiDB-lite"/>
    </source>
</evidence>
<dbReference type="GO" id="GO:0008652">
    <property type="term" value="P:amino acid biosynthetic process"/>
    <property type="evidence" value="ECO:0007669"/>
    <property type="project" value="UniProtKB-KW"/>
</dbReference>
<feature type="non-terminal residue" evidence="7">
    <location>
        <position position="1"/>
    </location>
</feature>
<dbReference type="SUPFAM" id="SSF51569">
    <property type="entry name" value="Aldolase"/>
    <property type="match status" value="1"/>
</dbReference>
<dbReference type="GO" id="GO:0009073">
    <property type="term" value="P:aromatic amino acid family biosynthetic process"/>
    <property type="evidence" value="ECO:0007669"/>
    <property type="project" value="UniProtKB-KW"/>
</dbReference>
<organism evidence="7 8">
    <name type="scientific">Mycena rosella</name>
    <name type="common">Pink bonnet</name>
    <name type="synonym">Agaricus rosellus</name>
    <dbReference type="NCBI Taxonomy" id="1033263"/>
    <lineage>
        <taxon>Eukaryota</taxon>
        <taxon>Fungi</taxon>
        <taxon>Dikarya</taxon>
        <taxon>Basidiomycota</taxon>
        <taxon>Agaricomycotina</taxon>
        <taxon>Agaricomycetes</taxon>
        <taxon>Agaricomycetidae</taxon>
        <taxon>Agaricales</taxon>
        <taxon>Marasmiineae</taxon>
        <taxon>Mycenaceae</taxon>
        <taxon>Mycena</taxon>
    </lineage>
</organism>
<evidence type="ECO:0000313" key="7">
    <source>
        <dbReference type="EMBL" id="KAJ7685866.1"/>
    </source>
</evidence>
<sequence>KQFEHILDGLSGALDFRHTIGVESGPSSEQGGGRRTVGVELTPRSHEGPMLEYEQTLTRAFPVPSVARTAPQLKVFYNTSAHFPWIGDRAR</sequence>
<gene>
    <name evidence="7" type="ORF">B0H17DRAFT_871041</name>
</gene>
<accession>A0AAD7GDJ3</accession>
<feature type="non-terminal residue" evidence="7">
    <location>
        <position position="91"/>
    </location>
</feature>
<dbReference type="GO" id="GO:0003849">
    <property type="term" value="F:3-deoxy-7-phosphoheptulonate synthase activity"/>
    <property type="evidence" value="ECO:0007669"/>
    <property type="project" value="UniProtKB-EC"/>
</dbReference>
<keyword evidence="3 5" id="KW-0808">Transferase</keyword>
<comment type="similarity">
    <text evidence="2 5">Belongs to the class-II DAHP synthase family.</text>
</comment>
<dbReference type="Gene3D" id="3.20.20.70">
    <property type="entry name" value="Aldolase class I"/>
    <property type="match status" value="1"/>
</dbReference>
<dbReference type="EC" id="2.5.1.54" evidence="5"/>
<protein>
    <recommendedName>
        <fullName evidence="5">Phospho-2-dehydro-3-deoxyheptonate aldolase</fullName>
        <ecNumber evidence="5">2.5.1.54</ecNumber>
    </recommendedName>
</protein>
<evidence type="ECO:0000256" key="3">
    <source>
        <dbReference type="ARBA" id="ARBA00022679"/>
    </source>
</evidence>
<feature type="region of interest" description="Disordered" evidence="6">
    <location>
        <begin position="20"/>
        <end position="48"/>
    </location>
</feature>
<evidence type="ECO:0000256" key="2">
    <source>
        <dbReference type="ARBA" id="ARBA00008911"/>
    </source>
</evidence>
<dbReference type="InterPro" id="IPR013785">
    <property type="entry name" value="Aldolase_TIM"/>
</dbReference>
<comment type="caution">
    <text evidence="7">The sequence shown here is derived from an EMBL/GenBank/DDBJ whole genome shotgun (WGS) entry which is preliminary data.</text>
</comment>
<evidence type="ECO:0000256" key="5">
    <source>
        <dbReference type="RuleBase" id="RU363071"/>
    </source>
</evidence>
<keyword evidence="5" id="KW-0028">Amino-acid biosynthesis</keyword>
<evidence type="ECO:0000313" key="8">
    <source>
        <dbReference type="Proteomes" id="UP001221757"/>
    </source>
</evidence>
<comment type="catalytic activity">
    <reaction evidence="4 5">
        <text>D-erythrose 4-phosphate + phosphoenolpyruvate + H2O = 7-phospho-2-dehydro-3-deoxy-D-arabino-heptonate + phosphate</text>
        <dbReference type="Rhea" id="RHEA:14717"/>
        <dbReference type="ChEBI" id="CHEBI:15377"/>
        <dbReference type="ChEBI" id="CHEBI:16897"/>
        <dbReference type="ChEBI" id="CHEBI:43474"/>
        <dbReference type="ChEBI" id="CHEBI:58394"/>
        <dbReference type="ChEBI" id="CHEBI:58702"/>
        <dbReference type="EC" id="2.5.1.54"/>
    </reaction>
</comment>
<dbReference type="EMBL" id="JARKIE010000102">
    <property type="protein sequence ID" value="KAJ7685866.1"/>
    <property type="molecule type" value="Genomic_DNA"/>
</dbReference>
<proteinExistence type="inferred from homology"/>
<evidence type="ECO:0000256" key="1">
    <source>
        <dbReference type="ARBA" id="ARBA00004688"/>
    </source>
</evidence>
<evidence type="ECO:0000256" key="4">
    <source>
        <dbReference type="ARBA" id="ARBA00047508"/>
    </source>
</evidence>
<reference evidence="7" key="1">
    <citation type="submission" date="2023-03" db="EMBL/GenBank/DDBJ databases">
        <title>Massive genome expansion in bonnet fungi (Mycena s.s.) driven by repeated elements and novel gene families across ecological guilds.</title>
        <authorList>
            <consortium name="Lawrence Berkeley National Laboratory"/>
            <person name="Harder C.B."/>
            <person name="Miyauchi S."/>
            <person name="Viragh M."/>
            <person name="Kuo A."/>
            <person name="Thoen E."/>
            <person name="Andreopoulos B."/>
            <person name="Lu D."/>
            <person name="Skrede I."/>
            <person name="Drula E."/>
            <person name="Henrissat B."/>
            <person name="Morin E."/>
            <person name="Kohler A."/>
            <person name="Barry K."/>
            <person name="LaButti K."/>
            <person name="Morin E."/>
            <person name="Salamov A."/>
            <person name="Lipzen A."/>
            <person name="Mereny Z."/>
            <person name="Hegedus B."/>
            <person name="Baldrian P."/>
            <person name="Stursova M."/>
            <person name="Weitz H."/>
            <person name="Taylor A."/>
            <person name="Grigoriev I.V."/>
            <person name="Nagy L.G."/>
            <person name="Martin F."/>
            <person name="Kauserud H."/>
        </authorList>
    </citation>
    <scope>NUCLEOTIDE SEQUENCE</scope>
    <source>
        <strain evidence="7">CBHHK067</strain>
    </source>
</reference>
<keyword evidence="5" id="KW-0057">Aromatic amino acid biosynthesis</keyword>
<dbReference type="AlphaFoldDB" id="A0AAD7GDJ3"/>
<comment type="pathway">
    <text evidence="1 5">Metabolic intermediate biosynthesis; chorismate biosynthesis; chorismate from D-erythrose 4-phosphate and phosphoenolpyruvate: step 1/7.</text>
</comment>
<dbReference type="InterPro" id="IPR002480">
    <property type="entry name" value="DAHP_synth_2"/>
</dbReference>